<dbReference type="Proteomes" id="UP000784294">
    <property type="component" value="Unassembled WGS sequence"/>
</dbReference>
<name>A0A448XAF6_9PLAT</name>
<dbReference type="AlphaFoldDB" id="A0A448XAF6"/>
<organism evidence="1 2">
    <name type="scientific">Protopolystoma xenopodis</name>
    <dbReference type="NCBI Taxonomy" id="117903"/>
    <lineage>
        <taxon>Eukaryota</taxon>
        <taxon>Metazoa</taxon>
        <taxon>Spiralia</taxon>
        <taxon>Lophotrochozoa</taxon>
        <taxon>Platyhelminthes</taxon>
        <taxon>Monogenea</taxon>
        <taxon>Polyopisthocotylea</taxon>
        <taxon>Polystomatidea</taxon>
        <taxon>Polystomatidae</taxon>
        <taxon>Protopolystoma</taxon>
    </lineage>
</organism>
<evidence type="ECO:0000313" key="2">
    <source>
        <dbReference type="Proteomes" id="UP000784294"/>
    </source>
</evidence>
<comment type="caution">
    <text evidence="1">The sequence shown here is derived from an EMBL/GenBank/DDBJ whole genome shotgun (WGS) entry which is preliminary data.</text>
</comment>
<accession>A0A448XAF6</accession>
<sequence>MARPDEPIRRNRWLNGLFHLSTSKAGVINTIAGPGRPPATLWGEARQGAIGSGWPRQPHPLLAVSCPILAHQLTGQPHSRPEGRLRRCWVSSDLLPLQTFTPIRAFGRPGSVTVCRRKCHAASWQLANKEKSMKPCRTHFPRASGNAVVCIKVYIHM</sequence>
<reference evidence="1" key="1">
    <citation type="submission" date="2018-11" db="EMBL/GenBank/DDBJ databases">
        <authorList>
            <consortium name="Pathogen Informatics"/>
        </authorList>
    </citation>
    <scope>NUCLEOTIDE SEQUENCE</scope>
</reference>
<dbReference type="EMBL" id="CAAALY010132138">
    <property type="protein sequence ID" value="VEL32256.1"/>
    <property type="molecule type" value="Genomic_DNA"/>
</dbReference>
<evidence type="ECO:0000313" key="1">
    <source>
        <dbReference type="EMBL" id="VEL32256.1"/>
    </source>
</evidence>
<gene>
    <name evidence="1" type="ORF">PXEA_LOCUS25696</name>
</gene>
<proteinExistence type="predicted"/>
<keyword evidence="2" id="KW-1185">Reference proteome</keyword>
<protein>
    <submittedName>
        <fullName evidence="1">Uncharacterized protein</fullName>
    </submittedName>
</protein>